<dbReference type="InterPro" id="IPR033116">
    <property type="entry name" value="TRYPSIN_SER"/>
</dbReference>
<dbReference type="InterPro" id="IPR009003">
    <property type="entry name" value="Peptidase_S1_PA"/>
</dbReference>
<dbReference type="SMART" id="SM00020">
    <property type="entry name" value="Tryp_SPc"/>
    <property type="match status" value="1"/>
</dbReference>
<proteinExistence type="inferred from homology"/>
<evidence type="ECO:0000256" key="4">
    <source>
        <dbReference type="ARBA" id="ARBA00022670"/>
    </source>
</evidence>
<keyword evidence="5 8" id="KW-0378">Hydrolase</keyword>
<comment type="subcellular location">
    <subcellularLocation>
        <location evidence="1">Secreted</location>
    </subcellularLocation>
</comment>
<dbReference type="InterPro" id="IPR050430">
    <property type="entry name" value="Peptidase_S1"/>
</dbReference>
<dbReference type="GO" id="GO:0005576">
    <property type="term" value="C:extracellular region"/>
    <property type="evidence" value="ECO:0007669"/>
    <property type="project" value="UniProtKB-SubCell"/>
</dbReference>
<dbReference type="EMBL" id="OD564695">
    <property type="protein sequence ID" value="CAD7439478.1"/>
    <property type="molecule type" value="Genomic_DNA"/>
</dbReference>
<dbReference type="FunFam" id="2.40.10.10:FF:000047">
    <property type="entry name" value="Trypsin eta"/>
    <property type="match status" value="1"/>
</dbReference>
<dbReference type="InterPro" id="IPR018114">
    <property type="entry name" value="TRYPSIN_HIS"/>
</dbReference>
<evidence type="ECO:0000256" key="6">
    <source>
        <dbReference type="ARBA" id="ARBA00022825"/>
    </source>
</evidence>
<dbReference type="InterPro" id="IPR043504">
    <property type="entry name" value="Peptidase_S1_PA_chymotrypsin"/>
</dbReference>
<comment type="similarity">
    <text evidence="2">Belongs to the peptidase S1 family.</text>
</comment>
<dbReference type="GO" id="GO:0004252">
    <property type="term" value="F:serine-type endopeptidase activity"/>
    <property type="evidence" value="ECO:0007669"/>
    <property type="project" value="InterPro"/>
</dbReference>
<dbReference type="PANTHER" id="PTHR24276:SF98">
    <property type="entry name" value="FI18310P1-RELATED"/>
    <property type="match status" value="1"/>
</dbReference>
<organism evidence="10">
    <name type="scientific">Timema bartmani</name>
    <dbReference type="NCBI Taxonomy" id="61472"/>
    <lineage>
        <taxon>Eukaryota</taxon>
        <taxon>Metazoa</taxon>
        <taxon>Ecdysozoa</taxon>
        <taxon>Arthropoda</taxon>
        <taxon>Hexapoda</taxon>
        <taxon>Insecta</taxon>
        <taxon>Pterygota</taxon>
        <taxon>Neoptera</taxon>
        <taxon>Polyneoptera</taxon>
        <taxon>Phasmatodea</taxon>
        <taxon>Timematodea</taxon>
        <taxon>Timematoidea</taxon>
        <taxon>Timematidae</taxon>
        <taxon>Timema</taxon>
    </lineage>
</organism>
<dbReference type="PROSITE" id="PS00134">
    <property type="entry name" value="TRYPSIN_HIS"/>
    <property type="match status" value="1"/>
</dbReference>
<dbReference type="SUPFAM" id="SSF50494">
    <property type="entry name" value="Trypsin-like serine proteases"/>
    <property type="match status" value="1"/>
</dbReference>
<evidence type="ECO:0000259" key="9">
    <source>
        <dbReference type="PROSITE" id="PS50240"/>
    </source>
</evidence>
<dbReference type="PRINTS" id="PR00722">
    <property type="entry name" value="CHYMOTRYPSIN"/>
</dbReference>
<evidence type="ECO:0000256" key="5">
    <source>
        <dbReference type="ARBA" id="ARBA00022801"/>
    </source>
</evidence>
<evidence type="ECO:0000256" key="8">
    <source>
        <dbReference type="RuleBase" id="RU363034"/>
    </source>
</evidence>
<evidence type="ECO:0000256" key="3">
    <source>
        <dbReference type="ARBA" id="ARBA00022525"/>
    </source>
</evidence>
<dbReference type="CDD" id="cd00190">
    <property type="entry name" value="Tryp_SPc"/>
    <property type="match status" value="1"/>
</dbReference>
<dbReference type="PROSITE" id="PS50240">
    <property type="entry name" value="TRYPSIN_DOM"/>
    <property type="match status" value="1"/>
</dbReference>
<evidence type="ECO:0000256" key="2">
    <source>
        <dbReference type="ARBA" id="ARBA00007664"/>
    </source>
</evidence>
<evidence type="ECO:0000256" key="1">
    <source>
        <dbReference type="ARBA" id="ARBA00004613"/>
    </source>
</evidence>
<dbReference type="Pfam" id="PF00089">
    <property type="entry name" value="Trypsin"/>
    <property type="match status" value="1"/>
</dbReference>
<reference evidence="10" key="1">
    <citation type="submission" date="2020-11" db="EMBL/GenBank/DDBJ databases">
        <authorList>
            <person name="Tran Van P."/>
        </authorList>
    </citation>
    <scope>NUCLEOTIDE SEQUENCE</scope>
</reference>
<evidence type="ECO:0000256" key="7">
    <source>
        <dbReference type="ARBA" id="ARBA00023157"/>
    </source>
</evidence>
<protein>
    <recommendedName>
        <fullName evidence="9">Peptidase S1 domain-containing protein</fullName>
    </recommendedName>
</protein>
<sequence length="250" mass="27159">MRKVGSRISVLTFARRESGKSSKETTLSTFDQDSNLDLLLSMLKKGSHHCGAALISPVWILSAAHCVTAYDKRKLSLLGGVTSLWDSNAQVRKIVEVVKHDMFDKLDYDIALLKVDPPFRLNERIYPIRLPEAGVELSEGATVTVTGWGATSENGSATSNLQRVDLTVITPQQCEESLSPIGIHEETMLCTWFPGGGKDACQGDSGGPLVHDNVLVGIVSWGIGCARAGNAGVFTKVSHFRDWIFHYSGV</sequence>
<dbReference type="Gene3D" id="2.40.10.10">
    <property type="entry name" value="Trypsin-like serine proteases"/>
    <property type="match status" value="1"/>
</dbReference>
<dbReference type="InterPro" id="IPR001314">
    <property type="entry name" value="Peptidase_S1A"/>
</dbReference>
<keyword evidence="3" id="KW-0964">Secreted</keyword>
<evidence type="ECO:0000313" key="10">
    <source>
        <dbReference type="EMBL" id="CAD7439478.1"/>
    </source>
</evidence>
<keyword evidence="4 8" id="KW-0645">Protease</keyword>
<keyword evidence="6 8" id="KW-0720">Serine protease</keyword>
<gene>
    <name evidence="10" type="ORF">TBIB3V08_LOCUS2040</name>
</gene>
<feature type="domain" description="Peptidase S1" evidence="9">
    <location>
        <begin position="3"/>
        <end position="249"/>
    </location>
</feature>
<accession>A0A7R9HX94</accession>
<dbReference type="InterPro" id="IPR001254">
    <property type="entry name" value="Trypsin_dom"/>
</dbReference>
<dbReference type="AlphaFoldDB" id="A0A7R9HX94"/>
<name>A0A7R9HX94_9NEOP</name>
<keyword evidence="7" id="KW-1015">Disulfide bond</keyword>
<dbReference type="PANTHER" id="PTHR24276">
    <property type="entry name" value="POLYSERASE-RELATED"/>
    <property type="match status" value="1"/>
</dbReference>
<dbReference type="GO" id="GO:0016485">
    <property type="term" value="P:protein processing"/>
    <property type="evidence" value="ECO:0007669"/>
    <property type="project" value="UniProtKB-ARBA"/>
</dbReference>
<dbReference type="PROSITE" id="PS00135">
    <property type="entry name" value="TRYPSIN_SER"/>
    <property type="match status" value="1"/>
</dbReference>